<reference evidence="1" key="2">
    <citation type="submission" date="2020-09" db="EMBL/GenBank/DDBJ databases">
        <authorList>
            <person name="Sun Q."/>
            <person name="Ohkuma M."/>
        </authorList>
    </citation>
    <scope>NUCLEOTIDE SEQUENCE</scope>
    <source>
        <strain evidence="1">JCM 5069</strain>
    </source>
</reference>
<keyword evidence="2" id="KW-1185">Reference proteome</keyword>
<dbReference type="Proteomes" id="UP000603708">
    <property type="component" value="Unassembled WGS sequence"/>
</dbReference>
<accession>A0A919G919</accession>
<dbReference type="AlphaFoldDB" id="A0A919G919"/>
<dbReference type="EMBL" id="BNCD01000009">
    <property type="protein sequence ID" value="GHH79964.1"/>
    <property type="molecule type" value="Genomic_DNA"/>
</dbReference>
<sequence>MATTSDARPVRSAAAVNEEIRALWLRAGGRLSAEQRRTYEQLVTEWSAAVRASALETSDESAGAA</sequence>
<proteinExistence type="predicted"/>
<reference evidence="1" key="1">
    <citation type="journal article" date="2014" name="Int. J. Syst. Evol. Microbiol.">
        <title>Complete genome sequence of Corynebacterium casei LMG S-19264T (=DSM 44701T), isolated from a smear-ripened cheese.</title>
        <authorList>
            <consortium name="US DOE Joint Genome Institute (JGI-PGF)"/>
            <person name="Walter F."/>
            <person name="Albersmeier A."/>
            <person name="Kalinowski J."/>
            <person name="Ruckert C."/>
        </authorList>
    </citation>
    <scope>NUCLEOTIDE SEQUENCE</scope>
    <source>
        <strain evidence="1">JCM 5069</strain>
    </source>
</reference>
<name>A0A919G919_9ACTN</name>
<dbReference type="RefSeq" id="WP_189932817.1">
    <property type="nucleotide sequence ID" value="NZ_BNCD01000009.1"/>
</dbReference>
<protein>
    <submittedName>
        <fullName evidence="1">Uncharacterized protein</fullName>
    </submittedName>
</protein>
<evidence type="ECO:0000313" key="1">
    <source>
        <dbReference type="EMBL" id="GHH79964.1"/>
    </source>
</evidence>
<organism evidence="1 2">
    <name type="scientific">Streptomyces sulfonofaciens</name>
    <dbReference type="NCBI Taxonomy" id="68272"/>
    <lineage>
        <taxon>Bacteria</taxon>
        <taxon>Bacillati</taxon>
        <taxon>Actinomycetota</taxon>
        <taxon>Actinomycetes</taxon>
        <taxon>Kitasatosporales</taxon>
        <taxon>Streptomycetaceae</taxon>
        <taxon>Streptomyces</taxon>
    </lineage>
</organism>
<gene>
    <name evidence="1" type="ORF">GCM10018793_33850</name>
</gene>
<comment type="caution">
    <text evidence="1">The sequence shown here is derived from an EMBL/GenBank/DDBJ whole genome shotgun (WGS) entry which is preliminary data.</text>
</comment>
<evidence type="ECO:0000313" key="2">
    <source>
        <dbReference type="Proteomes" id="UP000603708"/>
    </source>
</evidence>